<dbReference type="CDD" id="cd08991">
    <property type="entry name" value="GH43_HoAraf43-like"/>
    <property type="match status" value="1"/>
</dbReference>
<dbReference type="Pfam" id="PF04616">
    <property type="entry name" value="Glyco_hydro_43"/>
    <property type="match status" value="2"/>
</dbReference>
<accession>A0ABP9C1D3</accession>
<dbReference type="PANTHER" id="PTHR42812">
    <property type="entry name" value="BETA-XYLOSIDASE"/>
    <property type="match status" value="1"/>
</dbReference>
<dbReference type="Gene3D" id="2.115.10.20">
    <property type="entry name" value="Glycosyl hydrolase domain, family 43"/>
    <property type="match status" value="2"/>
</dbReference>
<dbReference type="EMBL" id="BAABIQ010000042">
    <property type="protein sequence ID" value="GAA4801584.1"/>
    <property type="molecule type" value="Genomic_DNA"/>
</dbReference>
<gene>
    <name evidence="4" type="ORF">GCM10023231_32930</name>
</gene>
<dbReference type="InterPro" id="IPR006710">
    <property type="entry name" value="Glyco_hydro_43"/>
</dbReference>
<evidence type="ECO:0000313" key="4">
    <source>
        <dbReference type="EMBL" id="GAA4801584.1"/>
    </source>
</evidence>
<comment type="similarity">
    <text evidence="1">Belongs to the glycosyl hydrolase 43 family.</text>
</comment>
<keyword evidence="3" id="KW-0326">Glycosidase</keyword>
<comment type="caution">
    <text evidence="4">The sequence shown here is derived from an EMBL/GenBank/DDBJ whole genome shotgun (WGS) entry which is preliminary data.</text>
</comment>
<evidence type="ECO:0008006" key="6">
    <source>
        <dbReference type="Google" id="ProtNLM"/>
    </source>
</evidence>
<proteinExistence type="inferred from homology"/>
<dbReference type="SUPFAM" id="SSF75005">
    <property type="entry name" value="Arabinanase/levansucrase/invertase"/>
    <property type="match status" value="2"/>
</dbReference>
<dbReference type="InterPro" id="IPR051795">
    <property type="entry name" value="Glycosyl_Hydrlase_43"/>
</dbReference>
<evidence type="ECO:0000256" key="1">
    <source>
        <dbReference type="ARBA" id="ARBA00009865"/>
    </source>
</evidence>
<organism evidence="4 5">
    <name type="scientific">Olivibacter ginsenosidimutans</name>
    <dbReference type="NCBI Taxonomy" id="1176537"/>
    <lineage>
        <taxon>Bacteria</taxon>
        <taxon>Pseudomonadati</taxon>
        <taxon>Bacteroidota</taxon>
        <taxon>Sphingobacteriia</taxon>
        <taxon>Sphingobacteriales</taxon>
        <taxon>Sphingobacteriaceae</taxon>
        <taxon>Olivibacter</taxon>
    </lineage>
</organism>
<sequence length="620" mass="69512">MSVAQKAPIITPIKNPIINKDFPDPTVINVDGIFYAYATNSTINGKPAHIQVARSENLQDWTLIGDALPEQPVWADHDFWAPHVLYDSDIKQYVLFYSGESGHGKCLGIAYADAPQGPFRDSGAPLVCGEGFVNIDPMAFIDPQSKKKYLYWGSDHQPIKVQEMKDDWSGFKPNTTPIPVMEAGQEKEYDRLIEGAWVDYHQGYYYLYYSGDNCCGPNASYAVLVARSKQPTGPFERLGTANRSNRSVFLEKDSLWLAPGHNSIFRDDHGQAYIAYHAIPVNPTTGKPDHYGRVALIQPIRYQNGWPTLLSSQTTTPTDTITLADPTIFYDKGTYYLYGTGAPDGFIVYTSTDLKTWHGPSGANDGYALHKKDSFGSSGFWAPQLFKHHKQYYMIYTANEQLAIATSTSPLGPFKQSTKRALNGNTKQIDPFVFFDKGKPYLYFVRLTDGNRIFVAELNATLDSIKESTITPCIAATEAWENTENAPWPVAEGPTVIKKDNMYYLLYSANDFRNPAYAIGYATADHPLGPWKKYTENPIINKDILGHNGTGHGDIFKAKDGQIYYVLHTHNSNQKVAPRKTALVKLQFEKRKNETVLKLLTNELEFIIQPISMIVRDASQ</sequence>
<keyword evidence="5" id="KW-1185">Reference proteome</keyword>
<evidence type="ECO:0000256" key="2">
    <source>
        <dbReference type="ARBA" id="ARBA00022801"/>
    </source>
</evidence>
<dbReference type="InterPro" id="IPR023296">
    <property type="entry name" value="Glyco_hydro_beta-prop_sf"/>
</dbReference>
<evidence type="ECO:0000313" key="5">
    <source>
        <dbReference type="Proteomes" id="UP001501411"/>
    </source>
</evidence>
<keyword evidence="2" id="KW-0378">Hydrolase</keyword>
<dbReference type="PANTHER" id="PTHR42812:SF5">
    <property type="entry name" value="ENDO-ARABINASE"/>
    <property type="match status" value="1"/>
</dbReference>
<reference evidence="5" key="1">
    <citation type="journal article" date="2019" name="Int. J. Syst. Evol. Microbiol.">
        <title>The Global Catalogue of Microorganisms (GCM) 10K type strain sequencing project: providing services to taxonomists for standard genome sequencing and annotation.</title>
        <authorList>
            <consortium name="The Broad Institute Genomics Platform"/>
            <consortium name="The Broad Institute Genome Sequencing Center for Infectious Disease"/>
            <person name="Wu L."/>
            <person name="Ma J."/>
        </authorList>
    </citation>
    <scope>NUCLEOTIDE SEQUENCE [LARGE SCALE GENOMIC DNA]</scope>
    <source>
        <strain evidence="5">JCM 18200</strain>
    </source>
</reference>
<evidence type="ECO:0000256" key="3">
    <source>
        <dbReference type="ARBA" id="ARBA00023295"/>
    </source>
</evidence>
<dbReference type="CDD" id="cd08999">
    <property type="entry name" value="GH43_ABN-like"/>
    <property type="match status" value="1"/>
</dbReference>
<dbReference type="Proteomes" id="UP001501411">
    <property type="component" value="Unassembled WGS sequence"/>
</dbReference>
<protein>
    <recommendedName>
        <fullName evidence="6">Family 43 glycosylhydrolase</fullName>
    </recommendedName>
</protein>
<name>A0ABP9C1D3_9SPHI</name>